<evidence type="ECO:0000259" key="8">
    <source>
        <dbReference type="Pfam" id="PF00137"/>
    </source>
</evidence>
<feature type="domain" description="V-ATPase proteolipid subunit C-like" evidence="8">
    <location>
        <begin position="9"/>
        <end position="63"/>
    </location>
</feature>
<dbReference type="SUPFAM" id="SSF81333">
    <property type="entry name" value="F1F0 ATP synthase subunit C"/>
    <property type="match status" value="1"/>
</dbReference>
<dbReference type="InterPro" id="IPR002379">
    <property type="entry name" value="ATPase_proteolipid_c-like_dom"/>
</dbReference>
<dbReference type="Proteomes" id="UP001500782">
    <property type="component" value="Unassembled WGS sequence"/>
</dbReference>
<keyword evidence="5" id="KW-0406">Ion transport</keyword>
<evidence type="ECO:0000313" key="9">
    <source>
        <dbReference type="EMBL" id="GAA0340068.1"/>
    </source>
</evidence>
<keyword evidence="4 7" id="KW-1133">Transmembrane helix</keyword>
<gene>
    <name evidence="9" type="ORF">GCM10008967_33040</name>
</gene>
<evidence type="ECO:0000256" key="3">
    <source>
        <dbReference type="ARBA" id="ARBA00022781"/>
    </source>
</evidence>
<name>A0ABP3GBY4_9BACI</name>
<evidence type="ECO:0000256" key="4">
    <source>
        <dbReference type="ARBA" id="ARBA00022989"/>
    </source>
</evidence>
<dbReference type="RefSeq" id="WP_343801372.1">
    <property type="nucleotide sequence ID" value="NZ_BAAADJ010000058.1"/>
</dbReference>
<feature type="transmembrane region" description="Helical" evidence="7">
    <location>
        <begin position="43"/>
        <end position="63"/>
    </location>
</feature>
<dbReference type="InterPro" id="IPR035921">
    <property type="entry name" value="F/V-ATP_Csub_sf"/>
</dbReference>
<keyword evidence="2 7" id="KW-0812">Transmembrane</keyword>
<feature type="transmembrane region" description="Helical" evidence="7">
    <location>
        <begin position="113"/>
        <end position="134"/>
    </location>
</feature>
<organism evidence="9 10">
    <name type="scientific">Bacillus carboniphilus</name>
    <dbReference type="NCBI Taxonomy" id="86663"/>
    <lineage>
        <taxon>Bacteria</taxon>
        <taxon>Bacillati</taxon>
        <taxon>Bacillota</taxon>
        <taxon>Bacilli</taxon>
        <taxon>Bacillales</taxon>
        <taxon>Bacillaceae</taxon>
        <taxon>Bacillus</taxon>
    </lineage>
</organism>
<accession>A0ABP3GBY4</accession>
<evidence type="ECO:0000256" key="7">
    <source>
        <dbReference type="SAM" id="Phobius"/>
    </source>
</evidence>
<sequence length="135" mass="14780">MDPLYYFMLAAVLASFGISFAVRNAFAQIAEGKISLTKIQSKLMIYVALVETLPIILLVLGFMNIDDAQLNPVILIAVVGGSVLFNFVMNFVRYRDAQLQVEDNPVLKQQLSTTFLLSLGLVNAIPVIAIVAAFL</sequence>
<evidence type="ECO:0000256" key="6">
    <source>
        <dbReference type="ARBA" id="ARBA00023136"/>
    </source>
</evidence>
<evidence type="ECO:0000256" key="2">
    <source>
        <dbReference type="ARBA" id="ARBA00022692"/>
    </source>
</evidence>
<keyword evidence="3" id="KW-0375">Hydrogen ion transport</keyword>
<keyword evidence="6 7" id="KW-0472">Membrane</keyword>
<feature type="transmembrane region" description="Helical" evidence="7">
    <location>
        <begin position="69"/>
        <end position="92"/>
    </location>
</feature>
<protein>
    <recommendedName>
        <fullName evidence="8">V-ATPase proteolipid subunit C-like domain-containing protein</fullName>
    </recommendedName>
</protein>
<proteinExistence type="predicted"/>
<dbReference type="Gene3D" id="1.20.20.10">
    <property type="entry name" value="F1F0 ATP synthase subunit C"/>
    <property type="match status" value="2"/>
</dbReference>
<keyword evidence="5" id="KW-0813">Transport</keyword>
<evidence type="ECO:0000256" key="1">
    <source>
        <dbReference type="ARBA" id="ARBA00004141"/>
    </source>
</evidence>
<reference evidence="10" key="1">
    <citation type="journal article" date="2019" name="Int. J. Syst. Evol. Microbiol.">
        <title>The Global Catalogue of Microorganisms (GCM) 10K type strain sequencing project: providing services to taxonomists for standard genome sequencing and annotation.</title>
        <authorList>
            <consortium name="The Broad Institute Genomics Platform"/>
            <consortium name="The Broad Institute Genome Sequencing Center for Infectious Disease"/>
            <person name="Wu L."/>
            <person name="Ma J."/>
        </authorList>
    </citation>
    <scope>NUCLEOTIDE SEQUENCE [LARGE SCALE GENOMIC DNA]</scope>
    <source>
        <strain evidence="10">JCM 9731</strain>
    </source>
</reference>
<feature type="transmembrane region" description="Helical" evidence="7">
    <location>
        <begin position="6"/>
        <end position="22"/>
    </location>
</feature>
<evidence type="ECO:0000313" key="10">
    <source>
        <dbReference type="Proteomes" id="UP001500782"/>
    </source>
</evidence>
<comment type="subcellular location">
    <subcellularLocation>
        <location evidence="1">Membrane</location>
        <topology evidence="1">Multi-pass membrane protein</topology>
    </subcellularLocation>
</comment>
<dbReference type="EMBL" id="BAAADJ010000058">
    <property type="protein sequence ID" value="GAA0340068.1"/>
    <property type="molecule type" value="Genomic_DNA"/>
</dbReference>
<comment type="caution">
    <text evidence="9">The sequence shown here is derived from an EMBL/GenBank/DDBJ whole genome shotgun (WGS) entry which is preliminary data.</text>
</comment>
<keyword evidence="10" id="KW-1185">Reference proteome</keyword>
<dbReference type="InterPro" id="IPR038662">
    <property type="entry name" value="ATP_synth_F0_csu_sf"/>
</dbReference>
<dbReference type="Pfam" id="PF00137">
    <property type="entry name" value="ATP-synt_C"/>
    <property type="match status" value="1"/>
</dbReference>
<evidence type="ECO:0000256" key="5">
    <source>
        <dbReference type="ARBA" id="ARBA00023065"/>
    </source>
</evidence>